<proteinExistence type="predicted"/>
<protein>
    <submittedName>
        <fullName evidence="1">Uncharacterized protein</fullName>
    </submittedName>
</protein>
<accession>A0A8J5J7G8</accession>
<sequence>MLPRLEGSVGVSINSIVAPAMLLPLSAKRDVRLVSELFGVRPNATTHRIIKAFLSWPLEPFHDEIHDAATRKPAP</sequence>
<dbReference type="EMBL" id="JAENGY010000264">
    <property type="protein sequence ID" value="KAG6967655.1"/>
    <property type="molecule type" value="Genomic_DNA"/>
</dbReference>
<keyword evidence="2" id="KW-1185">Reference proteome</keyword>
<organism evidence="1 2">
    <name type="scientific">Phytophthora aleatoria</name>
    <dbReference type="NCBI Taxonomy" id="2496075"/>
    <lineage>
        <taxon>Eukaryota</taxon>
        <taxon>Sar</taxon>
        <taxon>Stramenopiles</taxon>
        <taxon>Oomycota</taxon>
        <taxon>Peronosporomycetes</taxon>
        <taxon>Peronosporales</taxon>
        <taxon>Peronosporaceae</taxon>
        <taxon>Phytophthora</taxon>
    </lineage>
</organism>
<reference evidence="1" key="1">
    <citation type="submission" date="2021-01" db="EMBL/GenBank/DDBJ databases">
        <title>Phytophthora aleatoria, a newly-described species from Pinus radiata is distinct from Phytophthora cactorum isolates based on comparative genomics.</title>
        <authorList>
            <person name="Mcdougal R."/>
            <person name="Panda P."/>
            <person name="Williams N."/>
            <person name="Studholme D.J."/>
        </authorList>
    </citation>
    <scope>NUCLEOTIDE SEQUENCE</scope>
    <source>
        <strain evidence="1">NZFS 4037</strain>
    </source>
</reference>
<evidence type="ECO:0000313" key="1">
    <source>
        <dbReference type="EMBL" id="KAG6967655.1"/>
    </source>
</evidence>
<evidence type="ECO:0000313" key="2">
    <source>
        <dbReference type="Proteomes" id="UP000709295"/>
    </source>
</evidence>
<dbReference type="AlphaFoldDB" id="A0A8J5J7G8"/>
<dbReference type="Proteomes" id="UP000709295">
    <property type="component" value="Unassembled WGS sequence"/>
</dbReference>
<gene>
    <name evidence="1" type="ORF">JG688_00006198</name>
</gene>
<comment type="caution">
    <text evidence="1">The sequence shown here is derived from an EMBL/GenBank/DDBJ whole genome shotgun (WGS) entry which is preliminary data.</text>
</comment>
<name>A0A8J5J7G8_9STRA</name>